<dbReference type="EMBL" id="BK015018">
    <property type="protein sequence ID" value="DAD87305.1"/>
    <property type="molecule type" value="Genomic_DNA"/>
</dbReference>
<protein>
    <submittedName>
        <fullName evidence="1">Uncharacterized protein</fullName>
    </submittedName>
</protein>
<reference evidence="1" key="1">
    <citation type="journal article" date="2021" name="Proc. Natl. Acad. Sci. U.S.A.">
        <title>A Catalog of Tens of Thousands of Viruses from Human Metagenomes Reveals Hidden Associations with Chronic Diseases.</title>
        <authorList>
            <person name="Tisza M.J."/>
            <person name="Buck C.B."/>
        </authorList>
    </citation>
    <scope>NUCLEOTIDE SEQUENCE</scope>
    <source>
        <strain evidence="1">CtKXi8</strain>
    </source>
</reference>
<proteinExistence type="predicted"/>
<organism evidence="1">
    <name type="scientific">Siphoviridae sp. ctKXi8</name>
    <dbReference type="NCBI Taxonomy" id="2826244"/>
    <lineage>
        <taxon>Viruses</taxon>
        <taxon>Duplodnaviria</taxon>
        <taxon>Heunggongvirae</taxon>
        <taxon>Uroviricota</taxon>
        <taxon>Caudoviricetes</taxon>
    </lineage>
</organism>
<sequence length="167" mass="19024">MLYGFIHRHIGRVAVCEDYGIPVRFGELNTIRTGFTVVTPCLLLTMTGSILSTAHTVFRSFRVIVWVNNTCSEFNEKDRGTNSDNRSGSGCPLLNRHRNIIRSVIFRFRKIGRSDRQSLLGQPIKQKVRSGFQPILVAFKLPNGIINPGHRQRYFNRLHDTVTLLIA</sequence>
<name>A0A8S5MY94_9CAUD</name>
<evidence type="ECO:0000313" key="1">
    <source>
        <dbReference type="EMBL" id="DAD87305.1"/>
    </source>
</evidence>
<accession>A0A8S5MY94</accession>